<evidence type="ECO:0000313" key="2">
    <source>
        <dbReference type="EMBL" id="OXA43943.1"/>
    </source>
</evidence>
<name>A0A226DFG6_FOLCA</name>
<keyword evidence="1" id="KW-0472">Membrane</keyword>
<dbReference type="EMBL" id="LNIX01000020">
    <property type="protein sequence ID" value="OXA43943.1"/>
    <property type="molecule type" value="Genomic_DNA"/>
</dbReference>
<dbReference type="Proteomes" id="UP000198287">
    <property type="component" value="Unassembled WGS sequence"/>
</dbReference>
<organism evidence="2 3">
    <name type="scientific">Folsomia candida</name>
    <name type="common">Springtail</name>
    <dbReference type="NCBI Taxonomy" id="158441"/>
    <lineage>
        <taxon>Eukaryota</taxon>
        <taxon>Metazoa</taxon>
        <taxon>Ecdysozoa</taxon>
        <taxon>Arthropoda</taxon>
        <taxon>Hexapoda</taxon>
        <taxon>Collembola</taxon>
        <taxon>Entomobryomorpha</taxon>
        <taxon>Isotomoidea</taxon>
        <taxon>Isotomidae</taxon>
        <taxon>Proisotominae</taxon>
        <taxon>Folsomia</taxon>
    </lineage>
</organism>
<evidence type="ECO:0000313" key="3">
    <source>
        <dbReference type="Proteomes" id="UP000198287"/>
    </source>
</evidence>
<dbReference type="AlphaFoldDB" id="A0A226DFG6"/>
<accession>A0A226DFG6</accession>
<proteinExistence type="predicted"/>
<comment type="caution">
    <text evidence="2">The sequence shown here is derived from an EMBL/GenBank/DDBJ whole genome shotgun (WGS) entry which is preliminary data.</text>
</comment>
<keyword evidence="1" id="KW-0812">Transmembrane</keyword>
<protein>
    <submittedName>
        <fullName evidence="2">Uncharacterized protein</fullName>
    </submittedName>
</protein>
<feature type="transmembrane region" description="Helical" evidence="1">
    <location>
        <begin position="20"/>
        <end position="40"/>
    </location>
</feature>
<sequence length="223" mass="24470">MTTATTTTTTLGLFFYRTVYFFSGTVIPVSKLSVFFYYHFGSYYYQLPSPPTSYFTGAKMREFWLCNFVRAARKGCPRKQRDAMLTTILPAAPPTGGSPPDESKIAIFNSAELYVPNSAKFSAQIAPQMFSAENPAKFLWKIGPNFWPIFGTKPPTLVLIAALTCVAGADWGTRCAPPNEEEEALLAPLVLLSTTLRIPTPRSIIISLSLVAVKSSPDSLSSE</sequence>
<keyword evidence="3" id="KW-1185">Reference proteome</keyword>
<gene>
    <name evidence="2" type="ORF">Fcan01_21077</name>
</gene>
<evidence type="ECO:0000256" key="1">
    <source>
        <dbReference type="SAM" id="Phobius"/>
    </source>
</evidence>
<keyword evidence="1" id="KW-1133">Transmembrane helix</keyword>
<reference evidence="2 3" key="1">
    <citation type="submission" date="2015-12" db="EMBL/GenBank/DDBJ databases">
        <title>The genome of Folsomia candida.</title>
        <authorList>
            <person name="Faddeeva A."/>
            <person name="Derks M.F."/>
            <person name="Anvar Y."/>
            <person name="Smit S."/>
            <person name="Van Straalen N."/>
            <person name="Roelofs D."/>
        </authorList>
    </citation>
    <scope>NUCLEOTIDE SEQUENCE [LARGE SCALE GENOMIC DNA]</scope>
    <source>
        <strain evidence="2 3">VU population</strain>
        <tissue evidence="2">Whole body</tissue>
    </source>
</reference>